<feature type="transmembrane region" description="Helical" evidence="1">
    <location>
        <begin position="171"/>
        <end position="201"/>
    </location>
</feature>
<dbReference type="InterPro" id="IPR010380">
    <property type="entry name" value="DUF975"/>
</dbReference>
<evidence type="ECO:0000313" key="2">
    <source>
        <dbReference type="EMBL" id="GAC29304.1"/>
    </source>
</evidence>
<evidence type="ECO:0000256" key="1">
    <source>
        <dbReference type="SAM" id="Phobius"/>
    </source>
</evidence>
<feature type="transmembrane region" description="Helical" evidence="1">
    <location>
        <begin position="69"/>
        <end position="89"/>
    </location>
</feature>
<keyword evidence="1" id="KW-0472">Membrane</keyword>
<sequence length="238" mass="27462">MNKAPSQNYNIDIKRLFERGNTATKQNFSVILRCIFILLFIALAAFVVLFNMYNIETVVQLQEMQTETYFFNMLLTVFMSPLMAGISMLAVKTERKQPINVISLFMYVPFILWLATAELIISLLTQIGMTLFILPAIYIFISTIFTKFLIADKQLRPFMAIKLSIQMCNRYLLQLTILFVIFFVLFLLGMITFGLAFIWIVPLYYNVIGILYNDLFGVQEETQQSQPVANSGETHFDA</sequence>
<keyword evidence="1" id="KW-0812">Transmembrane</keyword>
<feature type="transmembrane region" description="Helical" evidence="1">
    <location>
        <begin position="127"/>
        <end position="150"/>
    </location>
</feature>
<dbReference type="RefSeq" id="WP_006011995.1">
    <property type="nucleotide sequence ID" value="NZ_AUAV01000017.1"/>
</dbReference>
<gene>
    <name evidence="2" type="ORF">GPAL_2443</name>
</gene>
<organism evidence="2 3">
    <name type="scientific">Brumicola pallidula DSM 14239 = ACAM 615</name>
    <dbReference type="NCBI Taxonomy" id="1121922"/>
    <lineage>
        <taxon>Bacteria</taxon>
        <taxon>Pseudomonadati</taxon>
        <taxon>Pseudomonadota</taxon>
        <taxon>Gammaproteobacteria</taxon>
        <taxon>Alteromonadales</taxon>
        <taxon>Alteromonadaceae</taxon>
        <taxon>Brumicola</taxon>
    </lineage>
</organism>
<proteinExistence type="predicted"/>
<dbReference type="AlphaFoldDB" id="K6Y9B3"/>
<dbReference type="PANTHER" id="PTHR40076">
    <property type="entry name" value="MEMBRANE PROTEIN-RELATED"/>
    <property type="match status" value="1"/>
</dbReference>
<evidence type="ECO:0000313" key="3">
    <source>
        <dbReference type="Proteomes" id="UP000006251"/>
    </source>
</evidence>
<name>K6Y9B3_9ALTE</name>
<keyword evidence="1" id="KW-1133">Transmembrane helix</keyword>
<protein>
    <submittedName>
        <fullName evidence="2">Uncharacterized protein</fullName>
    </submittedName>
</protein>
<keyword evidence="3" id="KW-1185">Reference proteome</keyword>
<dbReference type="EMBL" id="BAEQ01000043">
    <property type="protein sequence ID" value="GAC29304.1"/>
    <property type="molecule type" value="Genomic_DNA"/>
</dbReference>
<feature type="transmembrane region" description="Helical" evidence="1">
    <location>
        <begin position="101"/>
        <end position="121"/>
    </location>
</feature>
<dbReference type="Proteomes" id="UP000006251">
    <property type="component" value="Unassembled WGS sequence"/>
</dbReference>
<accession>K6Y9B3</accession>
<dbReference type="STRING" id="1121922.GCA_000428905_03159"/>
<dbReference type="PANTHER" id="PTHR40076:SF1">
    <property type="entry name" value="MEMBRANE PROTEIN"/>
    <property type="match status" value="1"/>
</dbReference>
<reference evidence="3" key="1">
    <citation type="journal article" date="2014" name="Environ. Microbiol.">
        <title>Comparative genomics of the marine bacterial genus Glaciecola reveals the high degree of genomic diversity and genomic characteristic for cold adaptation.</title>
        <authorList>
            <person name="Qin Q.L."/>
            <person name="Xie B.B."/>
            <person name="Yu Y."/>
            <person name="Shu Y.L."/>
            <person name="Rong J.C."/>
            <person name="Zhang Y.J."/>
            <person name="Zhao D.L."/>
            <person name="Chen X.L."/>
            <person name="Zhang X.Y."/>
            <person name="Chen B."/>
            <person name="Zhou B.C."/>
            <person name="Zhang Y.Z."/>
        </authorList>
    </citation>
    <scope>NUCLEOTIDE SEQUENCE [LARGE SCALE GENOMIC DNA]</scope>
    <source>
        <strain evidence="3">ACAM 615</strain>
    </source>
</reference>
<comment type="caution">
    <text evidence="2">The sequence shown here is derived from an EMBL/GenBank/DDBJ whole genome shotgun (WGS) entry which is preliminary data.</text>
</comment>
<feature type="transmembrane region" description="Helical" evidence="1">
    <location>
        <begin position="30"/>
        <end position="49"/>
    </location>
</feature>
<dbReference type="OrthoDB" id="5915045at2"/>